<reference evidence="1 2" key="1">
    <citation type="submission" date="2019-06" db="EMBL/GenBank/DDBJ databases">
        <title>Gramella sabulilitoris sp. nov., isolated from a marine sand.</title>
        <authorList>
            <person name="Yoon J.-H."/>
        </authorList>
    </citation>
    <scope>NUCLEOTIDE SEQUENCE [LARGE SCALE GENOMIC DNA]</scope>
    <source>
        <strain evidence="1 2">HSMS-1</strain>
    </source>
</reference>
<sequence length="125" mass="14470">MKKLAAFFCLLPFFSCFSPERNCEDFRTGTYEFESFINGELLTSRFIRNDSIEIEQFMGKTDTSSVRWINDCEYILKNINPDGMAEEKPIHIKILTTSKEGYTFEYGQVGNPRKEKGKVRKVSGN</sequence>
<accession>A0A550I6H3</accession>
<dbReference type="EMBL" id="VHSF01000001">
    <property type="protein sequence ID" value="TRO66577.1"/>
    <property type="molecule type" value="Genomic_DNA"/>
</dbReference>
<comment type="caution">
    <text evidence="1">The sequence shown here is derived from an EMBL/GenBank/DDBJ whole genome shotgun (WGS) entry which is preliminary data.</text>
</comment>
<dbReference type="AlphaFoldDB" id="A0A550I6H3"/>
<keyword evidence="2" id="KW-1185">Reference proteome</keyword>
<organism evidence="1 2">
    <name type="scientific">Christiangramia sabulilitoris</name>
    <dbReference type="NCBI Taxonomy" id="2583991"/>
    <lineage>
        <taxon>Bacteria</taxon>
        <taxon>Pseudomonadati</taxon>
        <taxon>Bacteroidota</taxon>
        <taxon>Flavobacteriia</taxon>
        <taxon>Flavobacteriales</taxon>
        <taxon>Flavobacteriaceae</taxon>
        <taxon>Christiangramia</taxon>
    </lineage>
</organism>
<gene>
    <name evidence="1" type="ORF">FGM01_01460</name>
</gene>
<dbReference type="RefSeq" id="WP_143409344.1">
    <property type="nucleotide sequence ID" value="NZ_VHSF01000001.1"/>
</dbReference>
<dbReference type="OrthoDB" id="1202013at2"/>
<evidence type="ECO:0000313" key="1">
    <source>
        <dbReference type="EMBL" id="TRO66577.1"/>
    </source>
</evidence>
<evidence type="ECO:0000313" key="2">
    <source>
        <dbReference type="Proteomes" id="UP000315131"/>
    </source>
</evidence>
<dbReference type="GO" id="GO:0016853">
    <property type="term" value="F:isomerase activity"/>
    <property type="evidence" value="ECO:0007669"/>
    <property type="project" value="UniProtKB-KW"/>
</dbReference>
<name>A0A550I6H3_9FLAO</name>
<proteinExistence type="predicted"/>
<protein>
    <submittedName>
        <fullName evidence="1">DNA topoisomerase IV</fullName>
    </submittedName>
</protein>
<dbReference type="Proteomes" id="UP000315131">
    <property type="component" value="Unassembled WGS sequence"/>
</dbReference>
<keyword evidence="1" id="KW-0413">Isomerase</keyword>